<protein>
    <submittedName>
        <fullName evidence="4">Uncharacterized protein LOC106527138</fullName>
    </submittedName>
</protein>
<dbReference type="Proteomes" id="UP000192220">
    <property type="component" value="Unplaced"/>
</dbReference>
<feature type="compositionally biased region" description="Basic and acidic residues" evidence="1">
    <location>
        <begin position="283"/>
        <end position="299"/>
    </location>
</feature>
<proteinExistence type="predicted"/>
<feature type="region of interest" description="Disordered" evidence="1">
    <location>
        <begin position="245"/>
        <end position="307"/>
    </location>
</feature>
<evidence type="ECO:0000313" key="4">
    <source>
        <dbReference type="RefSeq" id="XP_013877379.1"/>
    </source>
</evidence>
<evidence type="ECO:0000256" key="2">
    <source>
        <dbReference type="SAM" id="Phobius"/>
    </source>
</evidence>
<keyword evidence="2" id="KW-0812">Transmembrane</keyword>
<evidence type="ECO:0000256" key="1">
    <source>
        <dbReference type="SAM" id="MobiDB-lite"/>
    </source>
</evidence>
<dbReference type="OrthoDB" id="8958367at2759"/>
<gene>
    <name evidence="4" type="primary">LOC106527138</name>
</gene>
<dbReference type="GeneID" id="106527138"/>
<dbReference type="AlphaFoldDB" id="A0A2I4CBM0"/>
<feature type="transmembrane region" description="Helical" evidence="2">
    <location>
        <begin position="151"/>
        <end position="174"/>
    </location>
</feature>
<organism evidence="3 4">
    <name type="scientific">Austrofundulus limnaeus</name>
    <name type="common">Annual killifish</name>
    <dbReference type="NCBI Taxonomy" id="52670"/>
    <lineage>
        <taxon>Eukaryota</taxon>
        <taxon>Metazoa</taxon>
        <taxon>Chordata</taxon>
        <taxon>Craniata</taxon>
        <taxon>Vertebrata</taxon>
        <taxon>Euteleostomi</taxon>
        <taxon>Actinopterygii</taxon>
        <taxon>Neopterygii</taxon>
        <taxon>Teleostei</taxon>
        <taxon>Neoteleostei</taxon>
        <taxon>Acanthomorphata</taxon>
        <taxon>Ovalentaria</taxon>
        <taxon>Atherinomorphae</taxon>
        <taxon>Cyprinodontiformes</taxon>
        <taxon>Rivulidae</taxon>
        <taxon>Austrofundulus</taxon>
    </lineage>
</organism>
<dbReference type="RefSeq" id="XP_013877379.1">
    <property type="nucleotide sequence ID" value="XM_014021925.1"/>
</dbReference>
<name>A0A2I4CBM0_AUSLI</name>
<keyword evidence="3" id="KW-1185">Reference proteome</keyword>
<reference evidence="4" key="1">
    <citation type="submission" date="2025-08" db="UniProtKB">
        <authorList>
            <consortium name="RefSeq"/>
        </authorList>
    </citation>
    <scope>IDENTIFICATION</scope>
    <source>
        <strain evidence="4">Quisiro</strain>
        <tissue evidence="4">Liver</tissue>
    </source>
</reference>
<keyword evidence="2" id="KW-1133">Transmembrane helix</keyword>
<keyword evidence="2" id="KW-0472">Membrane</keyword>
<accession>A0A2I4CBM0</accession>
<sequence>MECSTSCICCAVLLSNSFNLMSTYLMIINFFFTGCELINITCSEIREASGFNFTYGCPLQSFLEVEDSNKTSIASYGSANNTSDTLPEVVTINENSIVTKSCRDLKVKCFIYENFLEEKSVCFKVIDHLIPSSEPKPENYDSSSDPKRKDIFIIGAIIVIGVSFAALVGWFVCWKKKQKKQQKSEAVAAFFKYVATCSCFPKADSPEARTQTGSGFQLVTTREVENQVRNGSIFSQSAENDPLEIVSSGDTKAPDITSHSHHRPMNRNLRDDPGGENGTETRNLIREGDSGQTARKENTEDSVTERQQLLSDRRAVDTGLDMTGGAEALVNKAGFDHVSRCSGALIIDVESENKEEPK</sequence>
<evidence type="ECO:0000313" key="3">
    <source>
        <dbReference type="Proteomes" id="UP000192220"/>
    </source>
</evidence>
<dbReference type="KEGG" id="alim:106527138"/>
<dbReference type="InParanoid" id="A0A2I4CBM0"/>